<dbReference type="RefSeq" id="WP_096182023.1">
    <property type="nucleotide sequence ID" value="NZ_BDUF01000055.1"/>
</dbReference>
<dbReference type="EMBL" id="BDUF01000055">
    <property type="protein sequence ID" value="GAX90300.1"/>
    <property type="molecule type" value="Genomic_DNA"/>
</dbReference>
<dbReference type="InterPro" id="IPR051044">
    <property type="entry name" value="MAG_DAG_Lipase"/>
</dbReference>
<sequence>MNQATFSFPSVDGTEIHVYKWTPDTEVKGIVQIAHGMAEHAGRYSHFAEALTGEGYAVYANDHRGHGRTAGQQENLLYFADENGWELVLEDMHQLSQLIKREHPGLPLFLLGHSMGSFLARSYIQQYGGELSGVLLSGTGGTPGILGYIGTALARMEIRNKGRKGKSALLTNLTFGNYNKAFQPARTEYDWLSRDSNEVDKYIHDPYCGGMATAGFYADMLTGIQHLDKPERLGKIPEDLPIFLFSGDKDPVGNNSRGVLQTYRNFRKAGVKDVSCKLYPGGRHEMLNEINKAEVYRDVIDWLNKHI</sequence>
<dbReference type="Proteomes" id="UP000217785">
    <property type="component" value="Unassembled WGS sequence"/>
</dbReference>
<dbReference type="OrthoDB" id="9806902at2"/>
<dbReference type="GO" id="GO:0016787">
    <property type="term" value="F:hydrolase activity"/>
    <property type="evidence" value="ECO:0007669"/>
    <property type="project" value="UniProtKB-KW"/>
</dbReference>
<evidence type="ECO:0000259" key="1">
    <source>
        <dbReference type="Pfam" id="PF12146"/>
    </source>
</evidence>
<organism evidence="2 3">
    <name type="scientific">Effusibacillus lacus</name>
    <dbReference type="NCBI Taxonomy" id="1348429"/>
    <lineage>
        <taxon>Bacteria</taxon>
        <taxon>Bacillati</taxon>
        <taxon>Bacillota</taxon>
        <taxon>Bacilli</taxon>
        <taxon>Bacillales</taxon>
        <taxon>Alicyclobacillaceae</taxon>
        <taxon>Effusibacillus</taxon>
    </lineage>
</organism>
<dbReference type="PANTHER" id="PTHR11614">
    <property type="entry name" value="PHOSPHOLIPASE-RELATED"/>
    <property type="match status" value="1"/>
</dbReference>
<gene>
    <name evidence="2" type="ORF">EFBL_1926</name>
</gene>
<keyword evidence="3" id="KW-1185">Reference proteome</keyword>
<dbReference type="InterPro" id="IPR022742">
    <property type="entry name" value="Hydrolase_4"/>
</dbReference>
<proteinExistence type="predicted"/>
<evidence type="ECO:0000313" key="3">
    <source>
        <dbReference type="Proteomes" id="UP000217785"/>
    </source>
</evidence>
<evidence type="ECO:0000313" key="2">
    <source>
        <dbReference type="EMBL" id="GAX90300.1"/>
    </source>
</evidence>
<dbReference type="InterPro" id="IPR029058">
    <property type="entry name" value="AB_hydrolase_fold"/>
</dbReference>
<accession>A0A292YP95</accession>
<keyword evidence="2" id="KW-0378">Hydrolase</keyword>
<comment type="caution">
    <text evidence="2">The sequence shown here is derived from an EMBL/GenBank/DDBJ whole genome shotgun (WGS) entry which is preliminary data.</text>
</comment>
<dbReference type="AlphaFoldDB" id="A0A292YP95"/>
<dbReference type="SUPFAM" id="SSF53474">
    <property type="entry name" value="alpha/beta-Hydrolases"/>
    <property type="match status" value="1"/>
</dbReference>
<dbReference type="Pfam" id="PF12146">
    <property type="entry name" value="Hydrolase_4"/>
    <property type="match status" value="1"/>
</dbReference>
<feature type="domain" description="Serine aminopeptidase S33" evidence="1">
    <location>
        <begin position="26"/>
        <end position="290"/>
    </location>
</feature>
<reference evidence="3" key="1">
    <citation type="submission" date="2017-07" db="EMBL/GenBank/DDBJ databases">
        <title>Draft genome sequence of Effusibacillus lacus strain skLN1.</title>
        <authorList>
            <person name="Watanabe M."/>
            <person name="Kojima H."/>
            <person name="Fukui M."/>
        </authorList>
    </citation>
    <scope>NUCLEOTIDE SEQUENCE [LARGE SCALE GENOMIC DNA]</scope>
    <source>
        <strain evidence="3">skLN1</strain>
    </source>
</reference>
<dbReference type="Gene3D" id="3.40.50.1820">
    <property type="entry name" value="alpha/beta hydrolase"/>
    <property type="match status" value="1"/>
</dbReference>
<protein>
    <submittedName>
        <fullName evidence="2">Alpha/beta hydrolase</fullName>
    </submittedName>
</protein>
<name>A0A292YP95_9BACL</name>